<evidence type="ECO:0000256" key="1">
    <source>
        <dbReference type="SAM" id="MobiDB-lite"/>
    </source>
</evidence>
<proteinExistence type="predicted"/>
<dbReference type="Proteomes" id="UP000298471">
    <property type="component" value="Unassembled WGS sequence"/>
</dbReference>
<evidence type="ECO:0000313" key="3">
    <source>
        <dbReference type="EMBL" id="TGE28125.1"/>
    </source>
</evidence>
<name>A0A4Z0QEF7_9BACT</name>
<reference evidence="3 4" key="1">
    <citation type="submission" date="2019-04" db="EMBL/GenBank/DDBJ databases">
        <authorList>
            <person name="Feng G."/>
            <person name="Zhang J."/>
            <person name="Zhu H."/>
        </authorList>
    </citation>
    <scope>NUCLEOTIDE SEQUENCE [LARGE SCALE GENOMIC DNA]</scope>
    <source>
        <strain evidence="3 4">9PBR-1</strain>
    </source>
</reference>
<dbReference type="AlphaFoldDB" id="A0A4Z0QEF7"/>
<comment type="caution">
    <text evidence="3">The sequence shown here is derived from an EMBL/GenBank/DDBJ whole genome shotgun (WGS) entry which is preliminary data.</text>
</comment>
<accession>A0A4Z0QEF7</accession>
<feature type="chain" id="PRO_5021451787" description="TIGR03067 domain-containing protein" evidence="2">
    <location>
        <begin position="22"/>
        <end position="175"/>
    </location>
</feature>
<gene>
    <name evidence="3" type="ORF">E5K02_01275</name>
</gene>
<keyword evidence="4" id="KW-1185">Reference proteome</keyword>
<protein>
    <recommendedName>
        <fullName evidence="5">TIGR03067 domain-containing protein</fullName>
    </recommendedName>
</protein>
<dbReference type="RefSeq" id="WP_135391497.1">
    <property type="nucleotide sequence ID" value="NZ_SRMB01000001.1"/>
</dbReference>
<evidence type="ECO:0008006" key="5">
    <source>
        <dbReference type="Google" id="ProtNLM"/>
    </source>
</evidence>
<feature type="region of interest" description="Disordered" evidence="1">
    <location>
        <begin position="23"/>
        <end position="46"/>
    </location>
</feature>
<feature type="signal peptide" evidence="2">
    <location>
        <begin position="1"/>
        <end position="21"/>
    </location>
</feature>
<organism evidence="3 4">
    <name type="scientific">Hymenobacter metallicola</name>
    <dbReference type="NCBI Taxonomy" id="2563114"/>
    <lineage>
        <taxon>Bacteria</taxon>
        <taxon>Pseudomonadati</taxon>
        <taxon>Bacteroidota</taxon>
        <taxon>Cytophagia</taxon>
        <taxon>Cytophagales</taxon>
        <taxon>Hymenobacteraceae</taxon>
        <taxon>Hymenobacter</taxon>
    </lineage>
</organism>
<evidence type="ECO:0000313" key="4">
    <source>
        <dbReference type="Proteomes" id="UP000298471"/>
    </source>
</evidence>
<evidence type="ECO:0000256" key="2">
    <source>
        <dbReference type="SAM" id="SignalP"/>
    </source>
</evidence>
<dbReference type="EMBL" id="SRMB01000001">
    <property type="protein sequence ID" value="TGE28125.1"/>
    <property type="molecule type" value="Genomic_DNA"/>
</dbReference>
<keyword evidence="2" id="KW-0732">Signal</keyword>
<dbReference type="OrthoDB" id="982169at2"/>
<sequence>MKHSFTLLVSLIGLFSQSALGQGNPGKAAPKTGSAAQALPKASNRRPAGITQAQLQGKWQAVDDEREFWIIQGTSLTMRYVTSGTSADDDRLRLHITDTCATTCASLDTQQVARGEYLAVVDMACNAPRCYTVLGYSPNSLTLSYTARGNTLRLRRVKQSISAVVGTRLKPTGAR</sequence>